<dbReference type="Pfam" id="PF00069">
    <property type="entry name" value="Pkinase"/>
    <property type="match status" value="1"/>
</dbReference>
<keyword evidence="9 18" id="KW-0418">Kinase</keyword>
<reference evidence="18" key="1">
    <citation type="submission" date="2025-08" db="UniProtKB">
        <authorList>
            <consortium name="RefSeq"/>
        </authorList>
    </citation>
    <scope>IDENTIFICATION</scope>
</reference>
<dbReference type="GO" id="GO:0005524">
    <property type="term" value="F:ATP binding"/>
    <property type="evidence" value="ECO:0007669"/>
    <property type="project" value="UniProtKB-KW"/>
</dbReference>
<evidence type="ECO:0000256" key="9">
    <source>
        <dbReference type="ARBA" id="ARBA00022777"/>
    </source>
</evidence>
<dbReference type="CDD" id="cd05579">
    <property type="entry name" value="STKc_MAST_like"/>
    <property type="match status" value="1"/>
</dbReference>
<dbReference type="PROSITE" id="PS00108">
    <property type="entry name" value="PROTEIN_KINASE_ST"/>
    <property type="match status" value="1"/>
</dbReference>
<feature type="compositionally biased region" description="Basic and acidic residues" evidence="14">
    <location>
        <begin position="67"/>
        <end position="81"/>
    </location>
</feature>
<sequence>MSEINRNGGDLSAEIGIPSGLNRIKTRRLPSKDRFSPKPDDLPSASGSQTVALISCSGVPRPPLKHKSVDEGNGRVSSRKEGFRKGKKIARWFSSYLSKGSNKAFNDFPPNSEASNSEVKLLDKDVSIRTKHCIDEKDLNVKQSSPESKHTRKLPKGLKSFSHELGPKGGIRPAHPRAHSYNDLKELLGSLNSRFDAAKELVDAELANFAKDVVDLLKNENSSSTKYRKVIEGLLILAQQCTEITSCEFRAKCEAIVQDLAEKRRQCEAGLLKQLFTRMLFILTRCTRLLQFQKDTEPINEDSLHKFKQCLESIPAIEMRWAPRPESADFSLDDDLNQKDNNKQKFLGQNKVLSLSERTRCNSEEETDESDTTYKKDPTTFVQKSSSQNSHNDTHSSESGISESDPSHNAPTRSLFPSYQEDTMQDFHKSDGSLCEKMMHRSTSCSPHEQHQNFDESDLVICRICEEVVPTSHLEAHSYICAYADKCDLKCLDVDERLSKLAEILEQIVESCGMNSHTSYGSPDVSRIQGMNSTVGSEVQSPKVIEWHNKGVEGMFEDLHEMDTACIDESYPASCTNLKSHLAMKLGHYGAPSSAGSMTSVSSTNTPRASHFDLFWLEHNNPSEPEDVQQMTDLADIARCVASTDLAKEGASEYLLACMHDLQDILQHNKIKALVIDTFGSRIENLTREKYLLACEQMNDKSPKSDSKYKDSPGFLVDSASQSSTMSTPLHPTHKERTSIDDFEIIKPISRGAFGKVFLARKRTTGDLFAIKVLKKLDMIRKNDIEHILAERNILITVRNPFVVRFFYSFTCRDNLYLVMEYLNGGDLYSLLRKVGCLEEDIARIYIAELVLALEYLHSLGIVHRDLKPDNILIAHDGHIKLTDFGLSKIGLINSTVDLSGSGANETTPVDGDDLQTCFEHIQHAEERTQASAVGTPDYLAPEILLGTEHGYAADWWSVGIILFEFITGIPPFTAECPEIIFDNILNGKIPWPPVPTDMSYEAQDLINRFLTHDPSQRLGANGASEVKAHSFFKGVNWETLALQKAAFVPNPDSADDTSYFMSRYSQISNGIPEDQNCSSSASSTSNSCSDTGIEMDECGDLAEFGSSPLNLSLINFSFKNLSQLASINYDVLLQSVKDPSKCPSPSKGLNS</sequence>
<dbReference type="AlphaFoldDB" id="A0A1U8A1E3"/>
<evidence type="ECO:0000256" key="8">
    <source>
        <dbReference type="ARBA" id="ARBA00022771"/>
    </source>
</evidence>
<gene>
    <name evidence="18" type="primary">LOC104595739</name>
</gene>
<organism evidence="17 18">
    <name type="scientific">Nelumbo nucifera</name>
    <name type="common">Sacred lotus</name>
    <dbReference type="NCBI Taxonomy" id="4432"/>
    <lineage>
        <taxon>Eukaryota</taxon>
        <taxon>Viridiplantae</taxon>
        <taxon>Streptophyta</taxon>
        <taxon>Embryophyta</taxon>
        <taxon>Tracheophyta</taxon>
        <taxon>Spermatophyta</taxon>
        <taxon>Magnoliopsida</taxon>
        <taxon>Proteales</taxon>
        <taxon>Nelumbonaceae</taxon>
        <taxon>Nelumbo</taxon>
    </lineage>
</organism>
<proteinExistence type="inferred from homology"/>
<keyword evidence="17" id="KW-1185">Reference proteome</keyword>
<evidence type="ECO:0000256" key="12">
    <source>
        <dbReference type="ARBA" id="ARBA00047899"/>
    </source>
</evidence>
<dbReference type="STRING" id="4432.A0A1U8A1E3"/>
<evidence type="ECO:0000256" key="7">
    <source>
        <dbReference type="ARBA" id="ARBA00022741"/>
    </source>
</evidence>
<dbReference type="SUPFAM" id="SSF56112">
    <property type="entry name" value="Protein kinase-like (PK-like)"/>
    <property type="match status" value="1"/>
</dbReference>
<evidence type="ECO:0000256" key="6">
    <source>
        <dbReference type="ARBA" id="ARBA00022723"/>
    </source>
</evidence>
<evidence type="ECO:0000259" key="16">
    <source>
        <dbReference type="PROSITE" id="PS51285"/>
    </source>
</evidence>
<dbReference type="Proteomes" id="UP000189703">
    <property type="component" value="Unplaced"/>
</dbReference>
<keyword evidence="6" id="KW-0479">Metal-binding</keyword>
<dbReference type="FunFam" id="1.10.510.10:FF:000446">
    <property type="entry name" value="Microtubule associated serine/threonine kinase 2"/>
    <property type="match status" value="1"/>
</dbReference>
<accession>A0A1U8A1E3</accession>
<comment type="similarity">
    <text evidence="1">Belongs to the protein kinase superfamily. AGC Ser/Thr protein kinase family.</text>
</comment>
<dbReference type="PROSITE" id="PS51285">
    <property type="entry name" value="AGC_KINASE_CTER"/>
    <property type="match status" value="1"/>
</dbReference>
<evidence type="ECO:0000256" key="1">
    <source>
        <dbReference type="ARBA" id="ARBA00009903"/>
    </source>
</evidence>
<comment type="catalytic activity">
    <reaction evidence="13">
        <text>L-seryl-[protein] + ATP = O-phospho-L-seryl-[protein] + ADP + H(+)</text>
        <dbReference type="Rhea" id="RHEA:17989"/>
        <dbReference type="Rhea" id="RHEA-COMP:9863"/>
        <dbReference type="Rhea" id="RHEA-COMP:11604"/>
        <dbReference type="ChEBI" id="CHEBI:15378"/>
        <dbReference type="ChEBI" id="CHEBI:29999"/>
        <dbReference type="ChEBI" id="CHEBI:30616"/>
        <dbReference type="ChEBI" id="CHEBI:83421"/>
        <dbReference type="ChEBI" id="CHEBI:456216"/>
        <dbReference type="EC" id="2.7.11.1"/>
    </reaction>
</comment>
<name>A0A1U8A1E3_NELNU</name>
<dbReference type="eggNOG" id="KOG0606">
    <property type="taxonomic scope" value="Eukaryota"/>
</dbReference>
<keyword evidence="8" id="KW-0863">Zinc-finger</keyword>
<evidence type="ECO:0000256" key="3">
    <source>
        <dbReference type="ARBA" id="ARBA00022527"/>
    </source>
</evidence>
<evidence type="ECO:0000313" key="18">
    <source>
        <dbReference type="RefSeq" id="XP_010254906.1"/>
    </source>
</evidence>
<dbReference type="InterPro" id="IPR000719">
    <property type="entry name" value="Prot_kinase_dom"/>
</dbReference>
<feature type="compositionally biased region" description="Polar residues" evidence="14">
    <location>
        <begin position="380"/>
        <end position="391"/>
    </location>
</feature>
<evidence type="ECO:0000256" key="13">
    <source>
        <dbReference type="ARBA" id="ARBA00048679"/>
    </source>
</evidence>
<dbReference type="GeneID" id="104595739"/>
<feature type="region of interest" description="Disordered" evidence="14">
    <location>
        <begin position="141"/>
        <end position="160"/>
    </location>
</feature>
<feature type="domain" description="Protein kinase" evidence="15">
    <location>
        <begin position="743"/>
        <end position="1033"/>
    </location>
</feature>
<evidence type="ECO:0000313" key="17">
    <source>
        <dbReference type="Proteomes" id="UP000189703"/>
    </source>
</evidence>
<evidence type="ECO:0000256" key="14">
    <source>
        <dbReference type="SAM" id="MobiDB-lite"/>
    </source>
</evidence>
<comment type="catalytic activity">
    <reaction evidence="12">
        <text>L-threonyl-[protein] + ATP = O-phospho-L-threonyl-[protein] + ADP + H(+)</text>
        <dbReference type="Rhea" id="RHEA:46608"/>
        <dbReference type="Rhea" id="RHEA-COMP:11060"/>
        <dbReference type="Rhea" id="RHEA-COMP:11605"/>
        <dbReference type="ChEBI" id="CHEBI:15378"/>
        <dbReference type="ChEBI" id="CHEBI:30013"/>
        <dbReference type="ChEBI" id="CHEBI:30616"/>
        <dbReference type="ChEBI" id="CHEBI:61977"/>
        <dbReference type="ChEBI" id="CHEBI:456216"/>
        <dbReference type="EC" id="2.7.11.1"/>
    </reaction>
</comment>
<dbReference type="PANTHER" id="PTHR24356:SF354">
    <property type="entry name" value="SERINE_THREONINE PROTEIN KINASE IRE4-RELATED"/>
    <property type="match status" value="1"/>
</dbReference>
<dbReference type="KEGG" id="nnu:104595739"/>
<evidence type="ECO:0000256" key="11">
    <source>
        <dbReference type="ARBA" id="ARBA00022840"/>
    </source>
</evidence>
<dbReference type="PANTHER" id="PTHR24356">
    <property type="entry name" value="SERINE/THREONINE-PROTEIN KINASE"/>
    <property type="match status" value="1"/>
</dbReference>
<keyword evidence="5" id="KW-0808">Transferase</keyword>
<dbReference type="Pfam" id="PF26031">
    <property type="entry name" value="IREH1"/>
    <property type="match status" value="1"/>
</dbReference>
<dbReference type="InterPro" id="IPR000961">
    <property type="entry name" value="AGC-kinase_C"/>
</dbReference>
<evidence type="ECO:0000259" key="15">
    <source>
        <dbReference type="PROSITE" id="PS50011"/>
    </source>
</evidence>
<dbReference type="FunFam" id="3.30.200.20:FF:000147">
    <property type="entry name" value="probable serine/threonine protein kinase IREH1"/>
    <property type="match status" value="1"/>
</dbReference>
<keyword evidence="4" id="KW-0597">Phosphoprotein</keyword>
<keyword evidence="7" id="KW-0547">Nucleotide-binding</keyword>
<dbReference type="GO" id="GO:0008270">
    <property type="term" value="F:zinc ion binding"/>
    <property type="evidence" value="ECO:0007669"/>
    <property type="project" value="UniProtKB-KW"/>
</dbReference>
<dbReference type="GO" id="GO:0004674">
    <property type="term" value="F:protein serine/threonine kinase activity"/>
    <property type="evidence" value="ECO:0000318"/>
    <property type="project" value="GO_Central"/>
</dbReference>
<keyword evidence="3 18" id="KW-0723">Serine/threonine-protein kinase</keyword>
<feature type="domain" description="AGC-kinase C-terminal" evidence="16">
    <location>
        <begin position="1034"/>
        <end position="1129"/>
    </location>
</feature>
<keyword evidence="11" id="KW-0067">ATP-binding</keyword>
<dbReference type="InParanoid" id="A0A1U8A1E3"/>
<dbReference type="EC" id="2.7.11.1" evidence="2"/>
<dbReference type="InterPro" id="IPR050236">
    <property type="entry name" value="Ser_Thr_kinase_AGC"/>
</dbReference>
<dbReference type="FunCoup" id="A0A1U8A1E3">
    <property type="interactions" value="946"/>
</dbReference>
<dbReference type="PROSITE" id="PS50011">
    <property type="entry name" value="PROTEIN_KINASE_DOM"/>
    <property type="match status" value="1"/>
</dbReference>
<dbReference type="Gene3D" id="1.10.510.10">
    <property type="entry name" value="Transferase(Phosphotransferase) domain 1"/>
    <property type="match status" value="1"/>
</dbReference>
<keyword evidence="10" id="KW-0862">Zinc</keyword>
<dbReference type="InterPro" id="IPR058783">
    <property type="entry name" value="IREH1/IRE-like_N"/>
</dbReference>
<protein>
    <recommendedName>
        <fullName evidence="2">non-specific serine/threonine protein kinase</fullName>
        <ecNumber evidence="2">2.7.11.1</ecNumber>
    </recommendedName>
</protein>
<evidence type="ECO:0000256" key="5">
    <source>
        <dbReference type="ARBA" id="ARBA00022679"/>
    </source>
</evidence>
<dbReference type="OMA" id="KWLFTRM"/>
<evidence type="ECO:0000256" key="10">
    <source>
        <dbReference type="ARBA" id="ARBA00022833"/>
    </source>
</evidence>
<dbReference type="SMART" id="SM00220">
    <property type="entry name" value="S_TKc"/>
    <property type="match status" value="1"/>
</dbReference>
<dbReference type="GO" id="GO:0035556">
    <property type="term" value="P:intracellular signal transduction"/>
    <property type="evidence" value="ECO:0000318"/>
    <property type="project" value="GO_Central"/>
</dbReference>
<evidence type="ECO:0000256" key="2">
    <source>
        <dbReference type="ARBA" id="ARBA00012513"/>
    </source>
</evidence>
<dbReference type="OrthoDB" id="162894at2759"/>
<feature type="region of interest" description="Disordered" evidence="14">
    <location>
        <begin position="330"/>
        <end position="349"/>
    </location>
</feature>
<dbReference type="RefSeq" id="XP_010254906.1">
    <property type="nucleotide sequence ID" value="XM_010256604.2"/>
</dbReference>
<feature type="region of interest" description="Disordered" evidence="14">
    <location>
        <begin position="1"/>
        <end position="81"/>
    </location>
</feature>
<feature type="region of interest" description="Disordered" evidence="14">
    <location>
        <begin position="357"/>
        <end position="416"/>
    </location>
</feature>
<dbReference type="InterPro" id="IPR008271">
    <property type="entry name" value="Ser/Thr_kinase_AS"/>
</dbReference>
<feature type="compositionally biased region" description="Basic and acidic residues" evidence="14">
    <location>
        <begin position="30"/>
        <end position="41"/>
    </location>
</feature>
<dbReference type="InterPro" id="IPR011009">
    <property type="entry name" value="Kinase-like_dom_sf"/>
</dbReference>
<dbReference type="Gene3D" id="3.30.200.20">
    <property type="entry name" value="Phosphorylase Kinase, domain 1"/>
    <property type="match status" value="1"/>
</dbReference>
<evidence type="ECO:0000256" key="4">
    <source>
        <dbReference type="ARBA" id="ARBA00022553"/>
    </source>
</evidence>